<dbReference type="SUPFAM" id="SSF111331">
    <property type="entry name" value="NAD kinase/diacylglycerol kinase-like"/>
    <property type="match status" value="1"/>
</dbReference>
<evidence type="ECO:0000313" key="3">
    <source>
        <dbReference type="Proteomes" id="UP000613193"/>
    </source>
</evidence>
<dbReference type="EMBL" id="JAEHFW010000001">
    <property type="protein sequence ID" value="MBK0377851.1"/>
    <property type="molecule type" value="Genomic_DNA"/>
</dbReference>
<dbReference type="AlphaFoldDB" id="A0A934PQM1"/>
<dbReference type="GO" id="GO:0008929">
    <property type="term" value="F:methylglyoxal synthase activity"/>
    <property type="evidence" value="ECO:0007669"/>
    <property type="project" value="InterPro"/>
</dbReference>
<dbReference type="Gene3D" id="2.60.200.40">
    <property type="match status" value="1"/>
</dbReference>
<organism evidence="2 3">
    <name type="scientific">Mucilaginibacter segetis</name>
    <dbReference type="NCBI Taxonomy" id="2793071"/>
    <lineage>
        <taxon>Bacteria</taxon>
        <taxon>Pseudomonadati</taxon>
        <taxon>Bacteroidota</taxon>
        <taxon>Sphingobacteriia</taxon>
        <taxon>Sphingobacteriales</taxon>
        <taxon>Sphingobacteriaceae</taxon>
        <taxon>Mucilaginibacter</taxon>
    </lineage>
</organism>
<dbReference type="PROSITE" id="PS50146">
    <property type="entry name" value="DAGK"/>
    <property type="match status" value="1"/>
</dbReference>
<gene>
    <name evidence="2" type="ORF">I5M19_00920</name>
</gene>
<dbReference type="NCBIfam" id="TIGR00147">
    <property type="entry name" value="YegS/Rv2252/BmrU family lipid kinase"/>
    <property type="match status" value="1"/>
</dbReference>
<accession>A0A934PQM1</accession>
<evidence type="ECO:0000313" key="2">
    <source>
        <dbReference type="EMBL" id="MBK0377851.1"/>
    </source>
</evidence>
<dbReference type="Gene3D" id="3.40.50.10330">
    <property type="entry name" value="Probable inorganic polyphosphate/atp-NAD kinase, domain 1"/>
    <property type="match status" value="1"/>
</dbReference>
<name>A0A934PQM1_9SPHI</name>
<comment type="caution">
    <text evidence="2">The sequence shown here is derived from an EMBL/GenBank/DDBJ whole genome shotgun (WGS) entry which is preliminary data.</text>
</comment>
<dbReference type="GO" id="GO:0008654">
    <property type="term" value="P:phospholipid biosynthetic process"/>
    <property type="evidence" value="ECO:0007669"/>
    <property type="project" value="InterPro"/>
</dbReference>
<reference evidence="2" key="1">
    <citation type="submission" date="2020-12" db="EMBL/GenBank/DDBJ databases">
        <title>Bacterial novel species Mucilaginibacter sp. SD-g isolated from soil.</title>
        <authorList>
            <person name="Jung H.-Y."/>
        </authorList>
    </citation>
    <scope>NUCLEOTIDE SEQUENCE</scope>
    <source>
        <strain evidence="2">SD-g</strain>
    </source>
</reference>
<dbReference type="InterPro" id="IPR001206">
    <property type="entry name" value="Diacylglycerol_kinase_cat_dom"/>
</dbReference>
<dbReference type="Pfam" id="PF19279">
    <property type="entry name" value="YegS_C"/>
    <property type="match status" value="1"/>
</dbReference>
<dbReference type="InterPro" id="IPR017438">
    <property type="entry name" value="ATP-NAD_kinase_N"/>
</dbReference>
<dbReference type="InterPro" id="IPR004363">
    <property type="entry name" value="Methylgl_synth"/>
</dbReference>
<dbReference type="PANTHER" id="PTHR30492">
    <property type="entry name" value="METHYLGLYOXAL SYNTHASE"/>
    <property type="match status" value="1"/>
</dbReference>
<protein>
    <submittedName>
        <fullName evidence="2">Diacylglycerol kinase family lipid kinase</fullName>
    </submittedName>
</protein>
<dbReference type="GO" id="GO:0005829">
    <property type="term" value="C:cytosol"/>
    <property type="evidence" value="ECO:0007669"/>
    <property type="project" value="TreeGrafter"/>
</dbReference>
<dbReference type="InterPro" id="IPR016064">
    <property type="entry name" value="NAD/diacylglycerol_kinase_sf"/>
</dbReference>
<dbReference type="RefSeq" id="WP_200063107.1">
    <property type="nucleotide sequence ID" value="NZ_JAEHFW010000001.1"/>
</dbReference>
<dbReference type="InterPro" id="IPR005218">
    <property type="entry name" value="Diacylglycerol/lipid_kinase"/>
</dbReference>
<dbReference type="Pfam" id="PF00781">
    <property type="entry name" value="DAGK_cat"/>
    <property type="match status" value="1"/>
</dbReference>
<dbReference type="PANTHER" id="PTHR30492:SF0">
    <property type="entry name" value="METHYLGLYOXAL SYNTHASE"/>
    <property type="match status" value="1"/>
</dbReference>
<sequence length="295" mass="32164">MPFKHIHFIINPASGKEEPILSFIQKAFKDSSVKWEVTVTREENDAFDTAEKLIDKTDLIVVYGGDGSITQVARALKGTKTPMAIIPGGTANVMSKELGIPQDSEEALRVITDKNAKLIKMDTGEANGSPFLLRINFGIMADMILEADEQLKNKMGQMAYGVTVVKTIANAKLETYRLIIDGKEFEEEGVALTITNAGNTGIGDFDLFPGISITDGLLDVLLLKDAGLLSMLKITGTTLFQTESDVLKHWRCKTATVIMKSPTSYILDDCKETASKVEINIIPLALNVLVPAERA</sequence>
<dbReference type="InterPro" id="IPR045540">
    <property type="entry name" value="YegS/DAGK_C"/>
</dbReference>
<evidence type="ECO:0000259" key="1">
    <source>
        <dbReference type="PROSITE" id="PS50146"/>
    </source>
</evidence>
<dbReference type="SMART" id="SM00046">
    <property type="entry name" value="DAGKc"/>
    <property type="match status" value="1"/>
</dbReference>
<keyword evidence="2" id="KW-0808">Transferase</keyword>
<dbReference type="GO" id="GO:0005524">
    <property type="term" value="F:ATP binding"/>
    <property type="evidence" value="ECO:0007669"/>
    <property type="project" value="InterPro"/>
</dbReference>
<dbReference type="GO" id="GO:0019242">
    <property type="term" value="P:methylglyoxal biosynthetic process"/>
    <property type="evidence" value="ECO:0007669"/>
    <property type="project" value="InterPro"/>
</dbReference>
<keyword evidence="2" id="KW-0418">Kinase</keyword>
<dbReference type="GO" id="GO:0016301">
    <property type="term" value="F:kinase activity"/>
    <property type="evidence" value="ECO:0007669"/>
    <property type="project" value="UniProtKB-KW"/>
</dbReference>
<feature type="domain" description="DAGKc" evidence="1">
    <location>
        <begin position="1"/>
        <end position="130"/>
    </location>
</feature>
<proteinExistence type="predicted"/>
<dbReference type="Proteomes" id="UP000613193">
    <property type="component" value="Unassembled WGS sequence"/>
</dbReference>
<keyword evidence="3" id="KW-1185">Reference proteome</keyword>